<evidence type="ECO:0000313" key="3">
    <source>
        <dbReference type="Proteomes" id="UP001321486"/>
    </source>
</evidence>
<dbReference type="Proteomes" id="UP001321486">
    <property type="component" value="Chromosome"/>
</dbReference>
<keyword evidence="3" id="KW-1185">Reference proteome</keyword>
<feature type="domain" description="Dienelactone hydrolase" evidence="1">
    <location>
        <begin position="17"/>
        <end position="249"/>
    </location>
</feature>
<organism evidence="2 3">
    <name type="scientific">Frondihabitans sucicola</name>
    <dbReference type="NCBI Taxonomy" id="1268041"/>
    <lineage>
        <taxon>Bacteria</taxon>
        <taxon>Bacillati</taxon>
        <taxon>Actinomycetota</taxon>
        <taxon>Actinomycetes</taxon>
        <taxon>Micrococcales</taxon>
        <taxon>Microbacteriaceae</taxon>
        <taxon>Frondihabitans</taxon>
    </lineage>
</organism>
<evidence type="ECO:0000259" key="1">
    <source>
        <dbReference type="Pfam" id="PF01738"/>
    </source>
</evidence>
<sequence length="251" mass="26369">MTALMSTTLQLDHDGPFDVYLATPPDGVAVKGGLVVIHEIWGLVDQIRSVADRFAAAGWVAAAPDVLSRGGMQPALGEELMAIRAGDDDQAKNESQTRMREASAPMRSPEFAVWAVGALQKVLDHLEEIPGCSGHLAVTGFCFGGSYSFALAAADPRIAAAVPFYGSPPASADLARISAPVLAFYGDEDERLITSLPEVTAAMESAGVDFTPVVYAGTGHAFFNDQNPHAFNAGYAAEAWTSTLAFLDAHA</sequence>
<dbReference type="PANTHER" id="PTHR46623:SF6">
    <property type="entry name" value="ALPHA_BETA-HYDROLASES SUPERFAMILY PROTEIN"/>
    <property type="match status" value="1"/>
</dbReference>
<dbReference type="InterPro" id="IPR051049">
    <property type="entry name" value="Dienelactone_hydrolase-like"/>
</dbReference>
<proteinExistence type="predicted"/>
<dbReference type="PANTHER" id="PTHR46623">
    <property type="entry name" value="CARBOXYMETHYLENEBUTENOLIDASE-RELATED"/>
    <property type="match status" value="1"/>
</dbReference>
<dbReference type="Gene3D" id="3.40.50.1820">
    <property type="entry name" value="alpha/beta hydrolase"/>
    <property type="match status" value="1"/>
</dbReference>
<reference evidence="3" key="1">
    <citation type="journal article" date="2019" name="Int. J. Syst. Evol. Microbiol.">
        <title>The Global Catalogue of Microorganisms (GCM) 10K type strain sequencing project: providing services to taxonomists for standard genome sequencing and annotation.</title>
        <authorList>
            <consortium name="The Broad Institute Genomics Platform"/>
            <consortium name="The Broad Institute Genome Sequencing Center for Infectious Disease"/>
            <person name="Wu L."/>
            <person name="Ma J."/>
        </authorList>
    </citation>
    <scope>NUCLEOTIDE SEQUENCE [LARGE SCALE GENOMIC DNA]</scope>
    <source>
        <strain evidence="3">NBRC 108728</strain>
    </source>
</reference>
<evidence type="ECO:0000313" key="2">
    <source>
        <dbReference type="EMBL" id="BDZ50224.1"/>
    </source>
</evidence>
<protein>
    <recommendedName>
        <fullName evidence="1">Dienelactone hydrolase domain-containing protein</fullName>
    </recommendedName>
</protein>
<name>A0ABM8GP44_9MICO</name>
<accession>A0ABM8GP44</accession>
<gene>
    <name evidence="2" type="ORF">GCM10025867_24650</name>
</gene>
<dbReference type="InterPro" id="IPR002925">
    <property type="entry name" value="Dienelactn_hydro"/>
</dbReference>
<dbReference type="SUPFAM" id="SSF53474">
    <property type="entry name" value="alpha/beta-Hydrolases"/>
    <property type="match status" value="1"/>
</dbReference>
<dbReference type="InterPro" id="IPR029058">
    <property type="entry name" value="AB_hydrolase_fold"/>
</dbReference>
<dbReference type="Pfam" id="PF01738">
    <property type="entry name" value="DLH"/>
    <property type="match status" value="1"/>
</dbReference>
<dbReference type="EMBL" id="AP027732">
    <property type="protein sequence ID" value="BDZ50224.1"/>
    <property type="molecule type" value="Genomic_DNA"/>
</dbReference>